<dbReference type="InterPro" id="IPR013032">
    <property type="entry name" value="EGF-like_CS"/>
</dbReference>
<feature type="compositionally biased region" description="Polar residues" evidence="10">
    <location>
        <begin position="811"/>
        <end position="825"/>
    </location>
</feature>
<evidence type="ECO:0000256" key="5">
    <source>
        <dbReference type="ARBA" id="ARBA00022737"/>
    </source>
</evidence>
<evidence type="ECO:0000256" key="9">
    <source>
        <dbReference type="PROSITE-ProRule" id="PRU00076"/>
    </source>
</evidence>
<dbReference type="InterPro" id="IPR049883">
    <property type="entry name" value="NOTCH1_EGF-like"/>
</dbReference>
<dbReference type="CDD" id="cd00054">
    <property type="entry name" value="EGF_CA"/>
    <property type="match status" value="2"/>
</dbReference>
<dbReference type="FunFam" id="2.10.25.10:FF:000136">
    <property type="entry name" value="Neurogenic locus notch 1"/>
    <property type="match status" value="1"/>
</dbReference>
<feature type="region of interest" description="Disordered" evidence="10">
    <location>
        <begin position="37"/>
        <end position="228"/>
    </location>
</feature>
<feature type="signal peptide" evidence="11">
    <location>
        <begin position="1"/>
        <end position="36"/>
    </location>
</feature>
<feature type="compositionally biased region" description="Polar residues" evidence="10">
    <location>
        <begin position="762"/>
        <end position="774"/>
    </location>
</feature>
<dbReference type="GeneTree" id="ENSGT00710000106813"/>
<dbReference type="Pfam" id="PF07645">
    <property type="entry name" value="EGF_CA"/>
    <property type="match status" value="1"/>
</dbReference>
<reference evidence="13" key="2">
    <citation type="submission" date="2025-09" db="UniProtKB">
        <authorList>
            <consortium name="Ensembl"/>
        </authorList>
    </citation>
    <scope>IDENTIFICATION</scope>
</reference>
<dbReference type="PANTHER" id="PTHR24037:SF3">
    <property type="entry name" value="PROTEIN HEG HOMOLOG 1"/>
    <property type="match status" value="1"/>
</dbReference>
<feature type="disulfide bond" evidence="9">
    <location>
        <begin position="1015"/>
        <end position="1032"/>
    </location>
</feature>
<feature type="disulfide bond" evidence="9">
    <location>
        <begin position="1034"/>
        <end position="1043"/>
    </location>
</feature>
<evidence type="ECO:0000313" key="14">
    <source>
        <dbReference type="Proteomes" id="UP000694569"/>
    </source>
</evidence>
<dbReference type="PROSITE" id="PS50026">
    <property type="entry name" value="EGF_3"/>
    <property type="match status" value="2"/>
</dbReference>
<feature type="compositionally biased region" description="Polar residues" evidence="10">
    <location>
        <begin position="934"/>
        <end position="944"/>
    </location>
</feature>
<evidence type="ECO:0000256" key="3">
    <source>
        <dbReference type="ARBA" id="ARBA00022536"/>
    </source>
</evidence>
<dbReference type="OrthoDB" id="9946171at2759"/>
<comment type="caution">
    <text evidence="9">Lacks conserved residue(s) required for the propagation of feature annotation.</text>
</comment>
<feature type="region of interest" description="Disordered" evidence="10">
    <location>
        <begin position="911"/>
        <end position="955"/>
    </location>
</feature>
<dbReference type="AlphaFoldDB" id="A0A8C5PLY8"/>
<dbReference type="SMART" id="SM00181">
    <property type="entry name" value="EGF"/>
    <property type="match status" value="3"/>
</dbReference>
<dbReference type="InterPro" id="IPR000742">
    <property type="entry name" value="EGF"/>
</dbReference>
<keyword evidence="2" id="KW-1003">Cell membrane</keyword>
<dbReference type="Gene3D" id="2.10.25.10">
    <property type="entry name" value="Laminin"/>
    <property type="match status" value="2"/>
</dbReference>
<dbReference type="GO" id="GO:0007507">
    <property type="term" value="P:heart development"/>
    <property type="evidence" value="ECO:0007669"/>
    <property type="project" value="TreeGrafter"/>
</dbReference>
<dbReference type="PROSITE" id="PS00022">
    <property type="entry name" value="EGF_1"/>
    <property type="match status" value="1"/>
</dbReference>
<dbReference type="InterPro" id="IPR018097">
    <property type="entry name" value="EGF_Ca-bd_CS"/>
</dbReference>
<dbReference type="SMART" id="SM00179">
    <property type="entry name" value="EGF_CA"/>
    <property type="match status" value="2"/>
</dbReference>
<feature type="compositionally biased region" description="Polar residues" evidence="10">
    <location>
        <begin position="791"/>
        <end position="805"/>
    </location>
</feature>
<feature type="region of interest" description="Disordered" evidence="10">
    <location>
        <begin position="283"/>
        <end position="533"/>
    </location>
</feature>
<keyword evidence="3 9" id="KW-0245">EGF-like domain</keyword>
<dbReference type="Pfam" id="PF00008">
    <property type="entry name" value="EGF"/>
    <property type="match status" value="1"/>
</dbReference>
<organism evidence="13 14">
    <name type="scientific">Leptobrachium leishanense</name>
    <name type="common">Leishan spiny toad</name>
    <dbReference type="NCBI Taxonomy" id="445787"/>
    <lineage>
        <taxon>Eukaryota</taxon>
        <taxon>Metazoa</taxon>
        <taxon>Chordata</taxon>
        <taxon>Craniata</taxon>
        <taxon>Vertebrata</taxon>
        <taxon>Euteleostomi</taxon>
        <taxon>Amphibia</taxon>
        <taxon>Batrachia</taxon>
        <taxon>Anura</taxon>
        <taxon>Pelobatoidea</taxon>
        <taxon>Megophryidae</taxon>
        <taxon>Leptobrachium</taxon>
    </lineage>
</organism>
<accession>A0A8C5PLY8</accession>
<feature type="chain" id="PRO_5034375078" description="EGF-like domain-containing protein" evidence="11">
    <location>
        <begin position="37"/>
        <end position="1257"/>
    </location>
</feature>
<feature type="region of interest" description="Disordered" evidence="10">
    <location>
        <begin position="696"/>
        <end position="828"/>
    </location>
</feature>
<feature type="domain" description="EGF-like" evidence="12">
    <location>
        <begin position="1006"/>
        <end position="1044"/>
    </location>
</feature>
<evidence type="ECO:0000256" key="4">
    <source>
        <dbReference type="ARBA" id="ARBA00022729"/>
    </source>
</evidence>
<dbReference type="PROSITE" id="PS01187">
    <property type="entry name" value="EGF_CA"/>
    <property type="match status" value="1"/>
</dbReference>
<comment type="subcellular location">
    <subcellularLocation>
        <location evidence="1">Cell membrane</location>
    </subcellularLocation>
</comment>
<keyword evidence="5" id="KW-0677">Repeat</keyword>
<evidence type="ECO:0000256" key="1">
    <source>
        <dbReference type="ARBA" id="ARBA00004236"/>
    </source>
</evidence>
<evidence type="ECO:0000313" key="13">
    <source>
        <dbReference type="Ensembl" id="ENSLLEP00000024797.1"/>
    </source>
</evidence>
<keyword evidence="6" id="KW-0472">Membrane</keyword>
<reference evidence="13" key="1">
    <citation type="submission" date="2025-08" db="UniProtKB">
        <authorList>
            <consortium name="Ensembl"/>
        </authorList>
    </citation>
    <scope>IDENTIFICATION</scope>
</reference>
<dbReference type="InterPro" id="IPR001881">
    <property type="entry name" value="EGF-like_Ca-bd_dom"/>
</dbReference>
<evidence type="ECO:0000256" key="6">
    <source>
        <dbReference type="ARBA" id="ARBA00023136"/>
    </source>
</evidence>
<sequence length="1257" mass="134707">MERLQAGAAHIGCRMFQATGPLILLLLLLGAGPGTGYGGTGEDTPPAPGATETHIQSEPGATETHIQSEPGATETHISPEPGATETHIQSEPGATETHIQSEPGATETHISPEPGATETHIQSEPGATETHIQSEPGATETHIQSEPGATETHISPEPGATETHIPPEPGGTRTHISPEPGATETHISPEPGGTKTHTPPEPGGTRTQTPSKPGGAEAHATPEPDDRWTHVALGFGLRRWSSGSDSSGEITVNRTFVGFRRPDPGEDYLPEETGSEPALVSIVPPELSAPRSSPQSHIPSKPARTVRQVYTEPGLPGIQISTEPQAMETHSVSEELLAISPETESKDVREYVRYRSERNRTDPEPDRTDSYPNPSRTRSHPEPDRTDSYPEPSRTRSHPEPDRTDSYPEPSRTRSHPEPDRTDSYPEPSRTRFHPEPDRTDSYPEPSKTESHPEPDRTDSYPEPSRTRSHPEPEPNTHMATRDHGGTWTGSHIFSWSERGRTEPDLSASVERDSATDLSVRPEARRHVSKRMSHTDTMYVSTSFTRGGDRTLLSVTNGSILSGITEITTSYRTVFDSTQLENGDTDSGDSGNRTETGFGIAVMESGNSTQDSGTSAWASSDISTPGTDPLLSPYHRTPTDSSLAPHRFPDSTMPFTSFPVTVPNITDIMMSGNSSLDLMSSSLIPSSVSSVTVTEPSYSSLPFTDSSTDSLSTPRGADSIPSSFPTEPSSSSPIPSTLVSSERHSASASSPLSEVPSVSVSTNFHVPLSTQSTVSETSPASTSISPSPSADTMSPPGSKTWTRVSSMAPKTPSQETTEPSASNHSLPGDIFHTAQPTNAVTETTRYNETQGSQEYSTTSSVTATKLEEKSGWTVTSIENITSAFTMTAQQTDSLPPWTTSEVLVTPPLHYVTEQSPPQTDTTTQPTTSGATTSGANLQATSEQTATRHKLTTTVSLETSTPTTLWSREGGVTQASAFPATVTFKYIVTDVAATPTAPLPITNSPVPATLCSSNPCQNGGRCAENRAKSSYQCECPPAWQGSHCHRDVDECLSDPCPPQTTCTNIKGSFSCRCAMGYMPETGAGCILARTFLGLVNVPRGVLSGSGRKYNSLRELEEEILSILNSSFASIDGYYQTTVTNSSRTNQITVSVQSLFSLESNVTAHDLTSGLQSFIQSCNSLPETSPGCHLALHPQLYYFSVSLCNVRSPGCDKDTAECSDLTGVPICQCKPGYFKYSRMDHSCRACDDGFKREQGTCVR</sequence>
<feature type="compositionally biased region" description="Basic and acidic residues" evidence="10">
    <location>
        <begin position="498"/>
        <end position="526"/>
    </location>
</feature>
<feature type="compositionally biased region" description="Polar residues" evidence="10">
    <location>
        <begin position="605"/>
        <end position="626"/>
    </location>
</feature>
<evidence type="ECO:0000259" key="12">
    <source>
        <dbReference type="PROSITE" id="PS50026"/>
    </source>
</evidence>
<keyword evidence="7 9" id="KW-1015">Disulfide bond</keyword>
<evidence type="ECO:0000256" key="8">
    <source>
        <dbReference type="ARBA" id="ARBA00023180"/>
    </source>
</evidence>
<feature type="compositionally biased region" description="Polar residues" evidence="10">
    <location>
        <begin position="701"/>
        <end position="713"/>
    </location>
</feature>
<name>A0A8C5PLY8_9ANUR</name>
<feature type="compositionally biased region" description="Low complexity" evidence="10">
    <location>
        <begin position="775"/>
        <end position="790"/>
    </location>
</feature>
<feature type="compositionally biased region" description="Polar residues" evidence="10">
    <location>
        <begin position="319"/>
        <end position="330"/>
    </location>
</feature>
<feature type="region of interest" description="Disordered" evidence="10">
    <location>
        <begin position="845"/>
        <end position="864"/>
    </location>
</feature>
<feature type="compositionally biased region" description="Low complexity" evidence="10">
    <location>
        <begin position="719"/>
        <end position="761"/>
    </location>
</feature>
<feature type="compositionally biased region" description="Polar residues" evidence="10">
    <location>
        <begin position="845"/>
        <end position="863"/>
    </location>
</feature>
<evidence type="ECO:0000256" key="11">
    <source>
        <dbReference type="SAM" id="SignalP"/>
    </source>
</evidence>
<keyword evidence="4 11" id="KW-0732">Signal</keyword>
<dbReference type="InterPro" id="IPR000152">
    <property type="entry name" value="EGF-type_Asp/Asn_hydroxyl_site"/>
</dbReference>
<feature type="compositionally biased region" description="Basic and acidic residues" evidence="10">
    <location>
        <begin position="379"/>
        <end position="485"/>
    </location>
</feature>
<dbReference type="SUPFAM" id="SSF57196">
    <property type="entry name" value="EGF/Laminin"/>
    <property type="match status" value="2"/>
</dbReference>
<dbReference type="GO" id="GO:0005886">
    <property type="term" value="C:plasma membrane"/>
    <property type="evidence" value="ECO:0007669"/>
    <property type="project" value="UniProtKB-SubCell"/>
</dbReference>
<feature type="compositionally biased region" description="Low complexity" evidence="10">
    <location>
        <begin position="912"/>
        <end position="933"/>
    </location>
</feature>
<proteinExistence type="predicted"/>
<keyword evidence="14" id="KW-1185">Reference proteome</keyword>
<evidence type="ECO:0000256" key="2">
    <source>
        <dbReference type="ARBA" id="ARBA00022475"/>
    </source>
</evidence>
<dbReference type="Ensembl" id="ENSLLET00000025746.1">
    <property type="protein sequence ID" value="ENSLLEP00000024797.1"/>
    <property type="gene ID" value="ENSLLEG00000015790.1"/>
</dbReference>
<feature type="domain" description="EGF-like" evidence="12">
    <location>
        <begin position="1046"/>
        <end position="1082"/>
    </location>
</feature>
<feature type="region of interest" description="Disordered" evidence="10">
    <location>
        <begin position="604"/>
        <end position="648"/>
    </location>
</feature>
<dbReference type="Proteomes" id="UP000694569">
    <property type="component" value="Unplaced"/>
</dbReference>
<dbReference type="PROSITE" id="PS00010">
    <property type="entry name" value="ASX_HYDROXYL"/>
    <property type="match status" value="1"/>
</dbReference>
<dbReference type="GO" id="GO:0005509">
    <property type="term" value="F:calcium ion binding"/>
    <property type="evidence" value="ECO:0007669"/>
    <property type="project" value="InterPro"/>
</dbReference>
<keyword evidence="8" id="KW-0325">Glycoprotein</keyword>
<dbReference type="PANTHER" id="PTHR24037">
    <property type="entry name" value="HEART DEVELOPMENT PROTEIN WITH EGF-LIKE DOMAINS 1"/>
    <property type="match status" value="1"/>
</dbReference>
<dbReference type="Pfam" id="PF12661">
    <property type="entry name" value="hEGF"/>
    <property type="match status" value="1"/>
</dbReference>
<evidence type="ECO:0000256" key="7">
    <source>
        <dbReference type="ARBA" id="ARBA00023157"/>
    </source>
</evidence>
<evidence type="ECO:0000256" key="10">
    <source>
        <dbReference type="SAM" id="MobiDB-lite"/>
    </source>
</evidence>
<protein>
    <recommendedName>
        <fullName evidence="12">EGF-like domain-containing protein</fullName>
    </recommendedName>
</protein>
<feature type="compositionally biased region" description="Basic and acidic residues" evidence="10">
    <location>
        <begin position="343"/>
        <end position="369"/>
    </location>
</feature>